<dbReference type="Proteomes" id="UP000682877">
    <property type="component" value="Chromosome 1"/>
</dbReference>
<feature type="region of interest" description="Disordered" evidence="1">
    <location>
        <begin position="38"/>
        <end position="70"/>
    </location>
</feature>
<sequence length="70" mass="7994">MSGAGWDDKMISKYYDAVLRHGHSGENMIQRIAEDLGVEESEVQREARKLRNDTKMKKKNKAKGNISKSK</sequence>
<dbReference type="AlphaFoldDB" id="A0A8S1ZD32"/>
<evidence type="ECO:0000313" key="3">
    <source>
        <dbReference type="Proteomes" id="UP000682877"/>
    </source>
</evidence>
<feature type="compositionally biased region" description="Basic and acidic residues" evidence="1">
    <location>
        <begin position="42"/>
        <end position="55"/>
    </location>
</feature>
<gene>
    <name evidence="2" type="ORF">AARE701A_LOCUS894</name>
</gene>
<evidence type="ECO:0000256" key="1">
    <source>
        <dbReference type="SAM" id="MobiDB-lite"/>
    </source>
</evidence>
<accession>A0A8S1ZD32</accession>
<evidence type="ECO:0000313" key="2">
    <source>
        <dbReference type="EMBL" id="CAE5957168.1"/>
    </source>
</evidence>
<organism evidence="2 3">
    <name type="scientific">Arabidopsis arenosa</name>
    <name type="common">Sand rock-cress</name>
    <name type="synonym">Cardaminopsis arenosa</name>
    <dbReference type="NCBI Taxonomy" id="38785"/>
    <lineage>
        <taxon>Eukaryota</taxon>
        <taxon>Viridiplantae</taxon>
        <taxon>Streptophyta</taxon>
        <taxon>Embryophyta</taxon>
        <taxon>Tracheophyta</taxon>
        <taxon>Spermatophyta</taxon>
        <taxon>Magnoliopsida</taxon>
        <taxon>eudicotyledons</taxon>
        <taxon>Gunneridae</taxon>
        <taxon>Pentapetalae</taxon>
        <taxon>rosids</taxon>
        <taxon>malvids</taxon>
        <taxon>Brassicales</taxon>
        <taxon>Brassicaceae</taxon>
        <taxon>Camelineae</taxon>
        <taxon>Arabidopsis</taxon>
    </lineage>
</organism>
<proteinExistence type="predicted"/>
<reference evidence="2" key="1">
    <citation type="submission" date="2021-01" db="EMBL/GenBank/DDBJ databases">
        <authorList>
            <person name="Bezrukov I."/>
        </authorList>
    </citation>
    <scope>NUCLEOTIDE SEQUENCE</scope>
</reference>
<keyword evidence="3" id="KW-1185">Reference proteome</keyword>
<dbReference type="EMBL" id="LR999451">
    <property type="protein sequence ID" value="CAE5957168.1"/>
    <property type="molecule type" value="Genomic_DNA"/>
</dbReference>
<name>A0A8S1ZD32_ARAAE</name>
<protein>
    <submittedName>
        <fullName evidence="2">Uncharacterized protein</fullName>
    </submittedName>
</protein>